<name>A0A3N6N1J3_NATCH</name>
<dbReference type="GO" id="GO:0003677">
    <property type="term" value="F:DNA binding"/>
    <property type="evidence" value="ECO:0007669"/>
    <property type="project" value="UniProtKB-KW"/>
</dbReference>
<dbReference type="InterPro" id="IPR005471">
    <property type="entry name" value="Tscrpt_reg_IclR_N"/>
</dbReference>
<dbReference type="PROSITE" id="PS51077">
    <property type="entry name" value="HTH_ICLR"/>
    <property type="match status" value="1"/>
</dbReference>
<dbReference type="Gene3D" id="3.30.450.40">
    <property type="match status" value="1"/>
</dbReference>
<dbReference type="AlphaFoldDB" id="A0A3N6N1J3"/>
<feature type="domain" description="HTH iclR-type" evidence="4">
    <location>
        <begin position="9"/>
        <end position="68"/>
    </location>
</feature>
<proteinExistence type="predicted"/>
<evidence type="ECO:0000259" key="4">
    <source>
        <dbReference type="PROSITE" id="PS51077"/>
    </source>
</evidence>
<dbReference type="Gene3D" id="1.10.10.10">
    <property type="entry name" value="Winged helix-like DNA-binding domain superfamily/Winged helix DNA-binding domain"/>
    <property type="match status" value="1"/>
</dbReference>
<dbReference type="OrthoDB" id="14763at2157"/>
<dbReference type="Pfam" id="PF09339">
    <property type="entry name" value="HTH_IclR"/>
    <property type="match status" value="1"/>
</dbReference>
<gene>
    <name evidence="6" type="ORF">EA472_04840</name>
</gene>
<dbReference type="GO" id="GO:0003700">
    <property type="term" value="F:DNA-binding transcription factor activity"/>
    <property type="evidence" value="ECO:0007669"/>
    <property type="project" value="TreeGrafter"/>
</dbReference>
<dbReference type="SUPFAM" id="SSF46785">
    <property type="entry name" value="Winged helix' DNA-binding domain"/>
    <property type="match status" value="1"/>
</dbReference>
<dbReference type="InterPro" id="IPR036390">
    <property type="entry name" value="WH_DNA-bd_sf"/>
</dbReference>
<dbReference type="GO" id="GO:0045892">
    <property type="term" value="P:negative regulation of DNA-templated transcription"/>
    <property type="evidence" value="ECO:0007669"/>
    <property type="project" value="TreeGrafter"/>
</dbReference>
<evidence type="ECO:0000259" key="5">
    <source>
        <dbReference type="PROSITE" id="PS51078"/>
    </source>
</evidence>
<dbReference type="Pfam" id="PF01614">
    <property type="entry name" value="IclR_C"/>
    <property type="match status" value="1"/>
</dbReference>
<evidence type="ECO:0000256" key="2">
    <source>
        <dbReference type="ARBA" id="ARBA00023125"/>
    </source>
</evidence>
<evidence type="ECO:0000256" key="1">
    <source>
        <dbReference type="ARBA" id="ARBA00023015"/>
    </source>
</evidence>
<evidence type="ECO:0000313" key="7">
    <source>
        <dbReference type="Proteomes" id="UP000281431"/>
    </source>
</evidence>
<dbReference type="InterPro" id="IPR036388">
    <property type="entry name" value="WH-like_DNA-bd_sf"/>
</dbReference>
<sequence length="253" mass="28394">MTTEANHPVRTTEKSLHLIEKLRELDGARIHELEDELEMTKGAIHNHLSTLRTHGYVVKEDNEYRLSLKVLTLGGYVRSNYSIYQFGRPKANKLASDTGMLVNLATEENGQSVYLYQARGEYAVNLDTQVGHRLRLHNIAIGKAILAYLPAERVEAIVDQWGLPKETENTITDRETLFEELESVREQEFATDLEERTEGLCCIAAPIRPDNEILGAISISAPTSRLGNQGFDDELVGQVKSTANEIALDIKYV</sequence>
<dbReference type="PANTHER" id="PTHR30136">
    <property type="entry name" value="HELIX-TURN-HELIX TRANSCRIPTIONAL REGULATOR, ICLR FAMILY"/>
    <property type="match status" value="1"/>
</dbReference>
<dbReference type="Proteomes" id="UP000281431">
    <property type="component" value="Unassembled WGS sequence"/>
</dbReference>
<dbReference type="InterPro" id="IPR029016">
    <property type="entry name" value="GAF-like_dom_sf"/>
</dbReference>
<dbReference type="EMBL" id="REFZ01000002">
    <property type="protein sequence ID" value="RQH02692.1"/>
    <property type="molecule type" value="Genomic_DNA"/>
</dbReference>
<keyword evidence="1" id="KW-0805">Transcription regulation</keyword>
<feature type="domain" description="IclR-ED" evidence="5">
    <location>
        <begin position="69"/>
        <end position="252"/>
    </location>
</feature>
<dbReference type="SUPFAM" id="SSF55781">
    <property type="entry name" value="GAF domain-like"/>
    <property type="match status" value="1"/>
</dbReference>
<dbReference type="InterPro" id="IPR014757">
    <property type="entry name" value="Tscrpt_reg_IclR_C"/>
</dbReference>
<keyword evidence="7" id="KW-1185">Reference proteome</keyword>
<dbReference type="SMART" id="SM00346">
    <property type="entry name" value="HTH_ICLR"/>
    <property type="match status" value="1"/>
</dbReference>
<accession>A0A3N6N1J3</accession>
<reference evidence="6 7" key="1">
    <citation type="submission" date="2018-10" db="EMBL/GenBank/DDBJ databases">
        <title>Natrarchaeobius chitinivorans gen. nov., sp. nov., and Natrarchaeobius haloalkaliphilus sp. nov., alkaliphilic, chitin-utilizing haloarchaea from hypersaline alkaline lakes.</title>
        <authorList>
            <person name="Sorokin D.Y."/>
            <person name="Elcheninov A.G."/>
            <person name="Kostrikina N.A."/>
            <person name="Bale N.J."/>
            <person name="Sinninghe Damste J.S."/>
            <person name="Khijniak T.V."/>
            <person name="Kublanov I.V."/>
            <person name="Toshchakov S.V."/>
        </authorList>
    </citation>
    <scope>NUCLEOTIDE SEQUENCE [LARGE SCALE GENOMIC DNA]</scope>
    <source>
        <strain evidence="6 7">AArcht7</strain>
    </source>
</reference>
<organism evidence="6 7">
    <name type="scientific">Natrarchaeobius chitinivorans</name>
    <dbReference type="NCBI Taxonomy" id="1679083"/>
    <lineage>
        <taxon>Archaea</taxon>
        <taxon>Methanobacteriati</taxon>
        <taxon>Methanobacteriota</taxon>
        <taxon>Stenosarchaea group</taxon>
        <taxon>Halobacteria</taxon>
        <taxon>Halobacteriales</taxon>
        <taxon>Natrialbaceae</taxon>
        <taxon>Natrarchaeobius</taxon>
    </lineage>
</organism>
<dbReference type="PROSITE" id="PS51078">
    <property type="entry name" value="ICLR_ED"/>
    <property type="match status" value="1"/>
</dbReference>
<keyword evidence="2" id="KW-0238">DNA-binding</keyword>
<keyword evidence="3" id="KW-0804">Transcription</keyword>
<dbReference type="PANTHER" id="PTHR30136:SF35">
    <property type="entry name" value="HTH-TYPE TRANSCRIPTIONAL REGULATOR RV1719"/>
    <property type="match status" value="1"/>
</dbReference>
<evidence type="ECO:0000256" key="3">
    <source>
        <dbReference type="ARBA" id="ARBA00023163"/>
    </source>
</evidence>
<protein>
    <submittedName>
        <fullName evidence="6">IclR family transcriptional regulator</fullName>
    </submittedName>
</protein>
<comment type="caution">
    <text evidence="6">The sequence shown here is derived from an EMBL/GenBank/DDBJ whole genome shotgun (WGS) entry which is preliminary data.</text>
</comment>
<evidence type="ECO:0000313" key="6">
    <source>
        <dbReference type="EMBL" id="RQH02692.1"/>
    </source>
</evidence>
<dbReference type="InterPro" id="IPR050707">
    <property type="entry name" value="HTH_MetabolicPath_Reg"/>
</dbReference>